<keyword evidence="2" id="KW-1003">Cell membrane</keyword>
<dbReference type="KEGG" id="bmh:BMWSH_3608"/>
<feature type="transmembrane region" description="Helical" evidence="6">
    <location>
        <begin position="95"/>
        <end position="120"/>
    </location>
</feature>
<sequence length="479" mass="51847">MKGRRRMSEPQKEISSLNKVRKKERKINVFALLLGFLVIATILTYILPAGEYARVEVDGRTTVDPQSFKWIDSTPVGFFDMVKAIHTGMVEGADIIFFVLIIGGFFGVLSATGTVDVLITTMAKKLATREKLLIPVMMLFFAVGGSLMGMAEETLAYIPLLIPLALALGFDALTGTAIVLIGASAGFTTAVMNPFTVGVAQGVAELPMFSGMGFRLILFVVVYAVSVWFVYRYAMKVKKSPSIGTYGKYSITNANKLLNSDAKLTRKHKWIMAAFLVNYVILAFGVIKYKWYITEIASLFVILTVVIGIIGRLSVENTVKSFTNGAAALVGGALVIGVSRAVLVVLNEGHIVDPMLHQVSGAIQHIPGYLSVIGIYNFQALIHLILASGTGHAMLTMPIMTPLADLLDITRQTAVLSFSFADGIGNIIFPTAGTLMAGLAIAGISWTKWAKWVLPLVLIQYVIGLIAVVIAYFINYGPF</sequence>
<dbReference type="PANTHER" id="PTHR43652">
    <property type="entry name" value="BASIC AMINO ACID ANTIPORTER YFCC-RELATED"/>
    <property type="match status" value="1"/>
</dbReference>
<dbReference type="InterPro" id="IPR018385">
    <property type="entry name" value="C4_dicarb_anaerob_car-like"/>
</dbReference>
<gene>
    <name evidence="7" type="ORF">BMWSH_3608</name>
</gene>
<feature type="transmembrane region" description="Helical" evidence="6">
    <location>
        <begin position="427"/>
        <end position="446"/>
    </location>
</feature>
<evidence type="ECO:0000256" key="1">
    <source>
        <dbReference type="ARBA" id="ARBA00004651"/>
    </source>
</evidence>
<feature type="transmembrane region" description="Helical" evidence="6">
    <location>
        <begin position="327"/>
        <end position="346"/>
    </location>
</feature>
<feature type="transmembrane region" description="Helical" evidence="6">
    <location>
        <begin position="178"/>
        <end position="200"/>
    </location>
</feature>
<evidence type="ECO:0000256" key="2">
    <source>
        <dbReference type="ARBA" id="ARBA00022475"/>
    </source>
</evidence>
<evidence type="ECO:0000256" key="3">
    <source>
        <dbReference type="ARBA" id="ARBA00022692"/>
    </source>
</evidence>
<evidence type="ECO:0000256" key="6">
    <source>
        <dbReference type="SAM" id="Phobius"/>
    </source>
</evidence>
<proteinExistence type="predicted"/>
<evidence type="ECO:0000313" key="7">
    <source>
        <dbReference type="EMBL" id="AEN90490.1"/>
    </source>
</evidence>
<keyword evidence="3 6" id="KW-0812">Transmembrane</keyword>
<keyword evidence="5 6" id="KW-0472">Membrane</keyword>
<evidence type="ECO:0000313" key="8">
    <source>
        <dbReference type="Proteomes" id="UP000001283"/>
    </source>
</evidence>
<protein>
    <submittedName>
        <fullName evidence="7">C4-dicarboxylate anaerobic carrier</fullName>
    </submittedName>
</protein>
<evidence type="ECO:0000256" key="5">
    <source>
        <dbReference type="ARBA" id="ARBA00023136"/>
    </source>
</evidence>
<feature type="transmembrane region" description="Helical" evidence="6">
    <location>
        <begin position="212"/>
        <end position="231"/>
    </location>
</feature>
<organism evidence="7 8">
    <name type="scientific">Priestia megaterium (strain WSH-002)</name>
    <name type="common">Bacillus megaterium</name>
    <dbReference type="NCBI Taxonomy" id="1006007"/>
    <lineage>
        <taxon>Bacteria</taxon>
        <taxon>Bacillati</taxon>
        <taxon>Bacillota</taxon>
        <taxon>Bacilli</taxon>
        <taxon>Bacillales</taxon>
        <taxon>Bacillaceae</taxon>
        <taxon>Priestia</taxon>
    </lineage>
</organism>
<dbReference type="InterPro" id="IPR051679">
    <property type="entry name" value="DASS-Related_Transporters"/>
</dbReference>
<name>A0A8D3X127_PRIMW</name>
<evidence type="ECO:0000256" key="4">
    <source>
        <dbReference type="ARBA" id="ARBA00022989"/>
    </source>
</evidence>
<feature type="transmembrane region" description="Helical" evidence="6">
    <location>
        <begin position="293"/>
        <end position="315"/>
    </location>
</feature>
<dbReference type="AlphaFoldDB" id="A0A8D3X127"/>
<comment type="subcellular location">
    <subcellularLocation>
        <location evidence="1">Cell membrane</location>
        <topology evidence="1">Multi-pass membrane protein</topology>
    </subcellularLocation>
</comment>
<feature type="transmembrane region" description="Helical" evidence="6">
    <location>
        <begin position="452"/>
        <end position="474"/>
    </location>
</feature>
<accession>A0A8D3X127</accession>
<feature type="transmembrane region" description="Helical" evidence="6">
    <location>
        <begin position="27"/>
        <end position="47"/>
    </location>
</feature>
<dbReference type="EMBL" id="CP003017">
    <property type="protein sequence ID" value="AEN90490.1"/>
    <property type="molecule type" value="Genomic_DNA"/>
</dbReference>
<dbReference type="GO" id="GO:0005886">
    <property type="term" value="C:plasma membrane"/>
    <property type="evidence" value="ECO:0007669"/>
    <property type="project" value="UniProtKB-SubCell"/>
</dbReference>
<feature type="transmembrane region" description="Helical" evidence="6">
    <location>
        <begin position="270"/>
        <end position="287"/>
    </location>
</feature>
<dbReference type="PANTHER" id="PTHR43652:SF2">
    <property type="entry name" value="BASIC AMINO ACID ANTIPORTER YFCC-RELATED"/>
    <property type="match status" value="1"/>
</dbReference>
<keyword evidence="4 6" id="KW-1133">Transmembrane helix</keyword>
<feature type="transmembrane region" description="Helical" evidence="6">
    <location>
        <begin position="132"/>
        <end position="150"/>
    </location>
</feature>
<feature type="transmembrane region" description="Helical" evidence="6">
    <location>
        <begin position="156"/>
        <end position="173"/>
    </location>
</feature>
<dbReference type="Proteomes" id="UP000001283">
    <property type="component" value="Chromosome"/>
</dbReference>
<reference evidence="7 8" key="1">
    <citation type="journal article" date="2011" name="J. Bacteriol.">
        <title>Complete genome sequence of the industrial strain Bacillus megaterium WSH-002.</title>
        <authorList>
            <person name="Liu L."/>
            <person name="Li Y."/>
            <person name="Zhang J."/>
            <person name="Zou W."/>
            <person name="Zhou Z."/>
            <person name="Liu J."/>
            <person name="Li X."/>
            <person name="Wang L."/>
            <person name="Chen J."/>
        </authorList>
    </citation>
    <scope>NUCLEOTIDE SEQUENCE [LARGE SCALE GENOMIC DNA]</scope>
    <source>
        <strain evidence="7 8">WSH-002</strain>
    </source>
</reference>
<dbReference type="Pfam" id="PF03606">
    <property type="entry name" value="DcuC"/>
    <property type="match status" value="1"/>
</dbReference>